<evidence type="ECO:0000313" key="6">
    <source>
        <dbReference type="EMBL" id="OEJ64572.1"/>
    </source>
</evidence>
<dbReference type="AlphaFoldDB" id="A0A1E5Q425"/>
<keyword evidence="2" id="KW-0229">DNA integration</keyword>
<dbReference type="InterPro" id="IPR050090">
    <property type="entry name" value="Tyrosine_recombinase_XerCD"/>
</dbReference>
<evidence type="ECO:0000259" key="5">
    <source>
        <dbReference type="PROSITE" id="PS51898"/>
    </source>
</evidence>
<dbReference type="RefSeq" id="WP_069959216.1">
    <property type="nucleotide sequence ID" value="NZ_MCGG01000068.1"/>
</dbReference>
<gene>
    <name evidence="6" type="ORF">BEN30_16215</name>
</gene>
<evidence type="ECO:0000256" key="3">
    <source>
        <dbReference type="ARBA" id="ARBA00023125"/>
    </source>
</evidence>
<dbReference type="STRING" id="28181.BEN30_16215"/>
<dbReference type="GO" id="GO:0006310">
    <property type="term" value="P:DNA recombination"/>
    <property type="evidence" value="ECO:0007669"/>
    <property type="project" value="UniProtKB-KW"/>
</dbReference>
<dbReference type="GO" id="GO:0015074">
    <property type="term" value="P:DNA integration"/>
    <property type="evidence" value="ECO:0007669"/>
    <property type="project" value="UniProtKB-KW"/>
</dbReference>
<dbReference type="InterPro" id="IPR011010">
    <property type="entry name" value="DNA_brk_join_enz"/>
</dbReference>
<evidence type="ECO:0000256" key="1">
    <source>
        <dbReference type="ARBA" id="ARBA00008857"/>
    </source>
</evidence>
<protein>
    <recommendedName>
        <fullName evidence="5">Tyr recombinase domain-containing protein</fullName>
    </recommendedName>
</protein>
<dbReference type="EMBL" id="MCGG01000068">
    <property type="protein sequence ID" value="OEJ64572.1"/>
    <property type="molecule type" value="Genomic_DNA"/>
</dbReference>
<keyword evidence="7" id="KW-1185">Reference proteome</keyword>
<dbReference type="Pfam" id="PF00589">
    <property type="entry name" value="Phage_integrase"/>
    <property type="match status" value="1"/>
</dbReference>
<dbReference type="SUPFAM" id="SSF56349">
    <property type="entry name" value="DNA breaking-rejoining enzymes"/>
    <property type="match status" value="1"/>
</dbReference>
<keyword evidence="3" id="KW-0238">DNA-binding</keyword>
<dbReference type="Gene3D" id="1.10.443.10">
    <property type="entry name" value="Intergrase catalytic core"/>
    <property type="match status" value="1"/>
</dbReference>
<evidence type="ECO:0000256" key="4">
    <source>
        <dbReference type="ARBA" id="ARBA00023172"/>
    </source>
</evidence>
<reference evidence="7" key="1">
    <citation type="submission" date="2016-07" db="EMBL/GenBank/DDBJ databases">
        <authorList>
            <person name="Florea S."/>
            <person name="Webb J.S."/>
            <person name="Jaromczyk J."/>
            <person name="Schardl C.L."/>
        </authorList>
    </citation>
    <scope>NUCLEOTIDE SEQUENCE [LARGE SCALE GENOMIC DNA]</scope>
    <source>
        <strain evidence="7">MV-1</strain>
    </source>
</reference>
<proteinExistence type="inferred from homology"/>
<dbReference type="InterPro" id="IPR002104">
    <property type="entry name" value="Integrase_catalytic"/>
</dbReference>
<evidence type="ECO:0000313" key="7">
    <source>
        <dbReference type="Proteomes" id="UP000095347"/>
    </source>
</evidence>
<accession>A0A1E5Q425</accession>
<dbReference type="PANTHER" id="PTHR30349:SF41">
    <property type="entry name" value="INTEGRASE_RECOMBINASE PROTEIN MJ0367-RELATED"/>
    <property type="match status" value="1"/>
</dbReference>
<dbReference type="PROSITE" id="PS51898">
    <property type="entry name" value="TYR_RECOMBINASE"/>
    <property type="match status" value="1"/>
</dbReference>
<comment type="similarity">
    <text evidence="1">Belongs to the 'phage' integrase family.</text>
</comment>
<dbReference type="Proteomes" id="UP000095347">
    <property type="component" value="Unassembled WGS sequence"/>
</dbReference>
<dbReference type="OrthoDB" id="7873969at2"/>
<sequence>MREGKAKVLSEQEFTRLLRVISVEQHAERNTAIIMMSFGLGLRVGEISTLIVGDVLNQNNAIRDHFQIRRANSKTNQNREVFLSNPKIQRALRTYLDWRRDHDPVAITQTSPLFRSQKGGAFTPNSLQQMMKRIFRRAGLPESVSSHSGRRSFATKLITGGIDIKSVSVLMGHRNISQTSEYCQSNPDVLRSAVVRAI</sequence>
<dbReference type="CDD" id="cd00397">
    <property type="entry name" value="DNA_BRE_C"/>
    <property type="match status" value="1"/>
</dbReference>
<name>A0A1E5Q425_9PROT</name>
<feature type="domain" description="Tyr recombinase" evidence="5">
    <location>
        <begin position="4"/>
        <end position="195"/>
    </location>
</feature>
<dbReference type="GO" id="GO:0003677">
    <property type="term" value="F:DNA binding"/>
    <property type="evidence" value="ECO:0007669"/>
    <property type="project" value="UniProtKB-KW"/>
</dbReference>
<keyword evidence="4" id="KW-0233">DNA recombination</keyword>
<organism evidence="6 7">
    <name type="scientific">Magnetovibrio blakemorei</name>
    <dbReference type="NCBI Taxonomy" id="28181"/>
    <lineage>
        <taxon>Bacteria</taxon>
        <taxon>Pseudomonadati</taxon>
        <taxon>Pseudomonadota</taxon>
        <taxon>Alphaproteobacteria</taxon>
        <taxon>Rhodospirillales</taxon>
        <taxon>Magnetovibrionaceae</taxon>
        <taxon>Magnetovibrio</taxon>
    </lineage>
</organism>
<evidence type="ECO:0000256" key="2">
    <source>
        <dbReference type="ARBA" id="ARBA00022908"/>
    </source>
</evidence>
<dbReference type="PANTHER" id="PTHR30349">
    <property type="entry name" value="PHAGE INTEGRASE-RELATED"/>
    <property type="match status" value="1"/>
</dbReference>
<comment type="caution">
    <text evidence="6">The sequence shown here is derived from an EMBL/GenBank/DDBJ whole genome shotgun (WGS) entry which is preliminary data.</text>
</comment>
<dbReference type="InterPro" id="IPR013762">
    <property type="entry name" value="Integrase-like_cat_sf"/>
</dbReference>